<evidence type="ECO:0000259" key="1">
    <source>
        <dbReference type="PROSITE" id="PS50097"/>
    </source>
</evidence>
<feature type="domain" description="BTB" evidence="1">
    <location>
        <begin position="11"/>
        <end position="81"/>
    </location>
</feature>
<dbReference type="EMBL" id="RCNU01000006">
    <property type="protein sequence ID" value="RWQ95251.1"/>
    <property type="molecule type" value="Genomic_DNA"/>
</dbReference>
<evidence type="ECO:0000313" key="2">
    <source>
        <dbReference type="EMBL" id="RWQ95251.1"/>
    </source>
</evidence>
<dbReference type="GeneID" id="39602794"/>
<dbReference type="Gene3D" id="3.30.710.10">
    <property type="entry name" value="Potassium Channel Kv1.1, Chain A"/>
    <property type="match status" value="1"/>
</dbReference>
<dbReference type="PANTHER" id="PTHR47843">
    <property type="entry name" value="BTB DOMAIN-CONTAINING PROTEIN-RELATED"/>
    <property type="match status" value="1"/>
</dbReference>
<dbReference type="Proteomes" id="UP000283841">
    <property type="component" value="Unassembled WGS sequence"/>
</dbReference>
<organism evidence="2 3">
    <name type="scientific">Byssochlamys spectabilis</name>
    <name type="common">Paecilomyces variotii</name>
    <dbReference type="NCBI Taxonomy" id="264951"/>
    <lineage>
        <taxon>Eukaryota</taxon>
        <taxon>Fungi</taxon>
        <taxon>Dikarya</taxon>
        <taxon>Ascomycota</taxon>
        <taxon>Pezizomycotina</taxon>
        <taxon>Eurotiomycetes</taxon>
        <taxon>Eurotiomycetidae</taxon>
        <taxon>Eurotiales</taxon>
        <taxon>Thermoascaceae</taxon>
        <taxon>Paecilomyces</taxon>
    </lineage>
</organism>
<name>A0A443HTV1_BYSSP</name>
<accession>A0A443HTV1</accession>
<gene>
    <name evidence="2" type="ORF">C8Q69DRAFT_521547</name>
</gene>
<protein>
    <recommendedName>
        <fullName evidence="1">BTB domain-containing protein</fullName>
    </recommendedName>
</protein>
<proteinExistence type="predicted"/>
<sequence>MADYKKIIRSSHFTFLVGQEQTPLTIHSAIVQNISEPLYALINNGFMKESTNGVAILDDVETETFIAFCEYAYTGAYVTPDRKESSNNASTDDQENMKPTMGPLLDFSAPQLDAESEDTWGFSPATKKSKYRGKGAYYDGTKANSKHKSEPVQVDVVYPDEALWAQFRSRSFGVKSALRAMDPDIVFHAKLYVFATKYLVEKLRQQCLKSLHRDLRRFSLNRESASLVLDLLDFTYANTGRYEPGGKSPLRDLVIHYIACEARTLGDNERFTEILDSNAEMGSDLVAKLVR</sequence>
<dbReference type="PROSITE" id="PS50097">
    <property type="entry name" value="BTB"/>
    <property type="match status" value="1"/>
</dbReference>
<dbReference type="RefSeq" id="XP_028484896.1">
    <property type="nucleotide sequence ID" value="XM_028633517.1"/>
</dbReference>
<evidence type="ECO:0000313" key="3">
    <source>
        <dbReference type="Proteomes" id="UP000283841"/>
    </source>
</evidence>
<reference evidence="2 3" key="1">
    <citation type="journal article" date="2018" name="Front. Microbiol.">
        <title>Genomic and genetic insights into a cosmopolitan fungus, Paecilomyces variotii (Eurotiales).</title>
        <authorList>
            <person name="Urquhart A.S."/>
            <person name="Mondo S.J."/>
            <person name="Makela M.R."/>
            <person name="Hane J.K."/>
            <person name="Wiebenga A."/>
            <person name="He G."/>
            <person name="Mihaltcheva S."/>
            <person name="Pangilinan J."/>
            <person name="Lipzen A."/>
            <person name="Barry K."/>
            <person name="de Vries R.P."/>
            <person name="Grigoriev I.V."/>
            <person name="Idnurm A."/>
        </authorList>
    </citation>
    <scope>NUCLEOTIDE SEQUENCE [LARGE SCALE GENOMIC DNA]</scope>
    <source>
        <strain evidence="2 3">CBS 101075</strain>
    </source>
</reference>
<dbReference type="STRING" id="264951.A0A443HTV1"/>
<keyword evidence="3" id="KW-1185">Reference proteome</keyword>
<comment type="caution">
    <text evidence="2">The sequence shown here is derived from an EMBL/GenBank/DDBJ whole genome shotgun (WGS) entry which is preliminary data.</text>
</comment>
<dbReference type="InterPro" id="IPR000210">
    <property type="entry name" value="BTB/POZ_dom"/>
</dbReference>
<dbReference type="AlphaFoldDB" id="A0A443HTV1"/>
<dbReference type="SUPFAM" id="SSF54695">
    <property type="entry name" value="POZ domain"/>
    <property type="match status" value="1"/>
</dbReference>
<dbReference type="VEuPathDB" id="FungiDB:C8Q69DRAFT_521547"/>
<dbReference type="InterPro" id="IPR011333">
    <property type="entry name" value="SKP1/BTB/POZ_sf"/>
</dbReference>